<gene>
    <name evidence="2" type="ORF">DSO09_01300</name>
    <name evidence="1" type="ORF">EF809_02880</name>
</gene>
<reference evidence="1 3" key="2">
    <citation type="journal article" date="2019" name="Nat. Microbiol.">
        <title>Wide diversity of methane and short-chain alkane metabolisms in uncultured archaea.</title>
        <authorList>
            <person name="Borrel G."/>
            <person name="Adam P.S."/>
            <person name="McKay L.J."/>
            <person name="Chen L.X."/>
            <person name="Sierra-Garcia I.N."/>
            <person name="Sieber C.M."/>
            <person name="Letourneur Q."/>
            <person name="Ghozlane A."/>
            <person name="Andersen G.L."/>
            <person name="Li W.J."/>
            <person name="Hallam S.J."/>
            <person name="Muyzer G."/>
            <person name="de Oliveira V.M."/>
            <person name="Inskeep W.P."/>
            <person name="Banfield J.F."/>
            <person name="Gribaldo S."/>
        </authorList>
    </citation>
    <scope>NUCLEOTIDE SEQUENCE [LARGE SCALE GENOMIC DNA]</scope>
    <source>
        <strain evidence="1">Verst-YHS</strain>
    </source>
</reference>
<protein>
    <submittedName>
        <fullName evidence="2">Uncharacterized protein</fullName>
    </submittedName>
</protein>
<dbReference type="AlphaFoldDB" id="A0A523BGD0"/>
<evidence type="ECO:0000313" key="3">
    <source>
        <dbReference type="Proteomes" id="UP000316080"/>
    </source>
</evidence>
<proteinExistence type="predicted"/>
<accession>A0A523BGD0</accession>
<organism evidence="2 4">
    <name type="scientific">Thermoproteota archaeon</name>
    <dbReference type="NCBI Taxonomy" id="2056631"/>
    <lineage>
        <taxon>Archaea</taxon>
        <taxon>Thermoproteota</taxon>
    </lineage>
</organism>
<dbReference type="EMBL" id="RXIH01000025">
    <property type="protein sequence ID" value="RZN56334.1"/>
    <property type="molecule type" value="Genomic_DNA"/>
</dbReference>
<evidence type="ECO:0000313" key="2">
    <source>
        <dbReference type="EMBL" id="TDA39993.1"/>
    </source>
</evidence>
<name>A0A523BGD0_9CREN</name>
<evidence type="ECO:0000313" key="4">
    <source>
        <dbReference type="Proteomes" id="UP000317265"/>
    </source>
</evidence>
<dbReference type="Proteomes" id="UP000317265">
    <property type="component" value="Unassembled WGS sequence"/>
</dbReference>
<dbReference type="EMBL" id="QNVI01000016">
    <property type="protein sequence ID" value="TDA39993.1"/>
    <property type="molecule type" value="Genomic_DNA"/>
</dbReference>
<dbReference type="Proteomes" id="UP000316080">
    <property type="component" value="Unassembled WGS sequence"/>
</dbReference>
<comment type="caution">
    <text evidence="2">The sequence shown here is derived from an EMBL/GenBank/DDBJ whole genome shotgun (WGS) entry which is preliminary data.</text>
</comment>
<evidence type="ECO:0000313" key="1">
    <source>
        <dbReference type="EMBL" id="RZN56334.1"/>
    </source>
</evidence>
<sequence length="94" mass="10969">MAPPLFARFYTNGQILYEKVKEIAKHQNYEIIYEDPVNKIIHIHKKARGKTVHLIIHIGDGKDRSLAIDVKPGYEGFSMDYGRRFLEEIKKVAR</sequence>
<reference evidence="2 4" key="1">
    <citation type="journal article" date="2019" name="Nat. Microbiol.">
        <title>Expanding anaerobic alkane metabolism in the domain of Archaea.</title>
        <authorList>
            <person name="Wang Y."/>
            <person name="Wegener G."/>
            <person name="Hou J."/>
            <person name="Wang F."/>
            <person name="Xiao X."/>
        </authorList>
    </citation>
    <scope>NUCLEOTIDE SEQUENCE [LARGE SCALE GENOMIC DNA]</scope>
    <source>
        <strain evidence="2">WYZ-LMO11</strain>
    </source>
</reference>